<keyword evidence="3 6" id="KW-0436">Ligase</keyword>
<dbReference type="CDD" id="cd07906">
    <property type="entry name" value="Adenylation_DNA_ligase_LigD_LigC"/>
    <property type="match status" value="1"/>
</dbReference>
<dbReference type="EC" id="6.5.1.1" evidence="2"/>
<feature type="domain" description="ATP-dependent DNA ligase family profile" evidence="5">
    <location>
        <begin position="98"/>
        <end position="222"/>
    </location>
</feature>
<dbReference type="PANTHER" id="PTHR45674:SF4">
    <property type="entry name" value="DNA LIGASE 1"/>
    <property type="match status" value="1"/>
</dbReference>
<dbReference type="Pfam" id="PF01068">
    <property type="entry name" value="DNA_ligase_A_M"/>
    <property type="match status" value="1"/>
</dbReference>
<dbReference type="PANTHER" id="PTHR45674">
    <property type="entry name" value="DNA LIGASE 1/3 FAMILY MEMBER"/>
    <property type="match status" value="1"/>
</dbReference>
<dbReference type="PROSITE" id="PS00697">
    <property type="entry name" value="DNA_LIGASE_A1"/>
    <property type="match status" value="1"/>
</dbReference>
<comment type="caution">
    <text evidence="6">The sequence shown here is derived from an EMBL/GenBank/DDBJ whole genome shotgun (WGS) entry which is preliminary data.</text>
</comment>
<evidence type="ECO:0000256" key="1">
    <source>
        <dbReference type="ARBA" id="ARBA00007572"/>
    </source>
</evidence>
<accession>A0ABV3FQW5</accession>
<dbReference type="CDD" id="cd07971">
    <property type="entry name" value="OBF_DNA_ligase_LigD"/>
    <property type="match status" value="1"/>
</dbReference>
<evidence type="ECO:0000259" key="5">
    <source>
        <dbReference type="PROSITE" id="PS50160"/>
    </source>
</evidence>
<dbReference type="InterPro" id="IPR050191">
    <property type="entry name" value="ATP-dep_DNA_ligase"/>
</dbReference>
<dbReference type="RefSeq" id="WP_355090105.1">
    <property type="nucleotide sequence ID" value="NZ_JBEXKW010000089.1"/>
</dbReference>
<evidence type="ECO:0000313" key="7">
    <source>
        <dbReference type="Proteomes" id="UP001551695"/>
    </source>
</evidence>
<proteinExistence type="inferred from homology"/>
<sequence>MLATAGRPPDDPGRWAIELKWDGIRAIVRSAGGECRFFSRNGRDISGSFPELVAALGSVLDGRDVLADGEIVAPDRATGAPSFARLQRRMHVADPKPDLLREFPVEYLAFDVLEVDGDPVMGSPYLARREHLDTLGLSGPRVRTPPFWSDIDAATMLTTASEHGLEGIVSKLVTSAYRPGTRSPAWIKTALRRTTEAIVAGWLPGAGRFSTTFGSVVLGAHDDAGRLVHIGNVGTGWTMSDRRTLQARLDRLARSDSPFDIDPPKPVARVAHWVTPSIVADIEYREASRDGLRHPSWRGIRIDKTPDDVKWPV</sequence>
<comment type="catalytic activity">
    <reaction evidence="4">
        <text>ATP + (deoxyribonucleotide)n-3'-hydroxyl + 5'-phospho-(deoxyribonucleotide)m = (deoxyribonucleotide)n+m + AMP + diphosphate.</text>
        <dbReference type="EC" id="6.5.1.1"/>
    </reaction>
</comment>
<keyword evidence="7" id="KW-1185">Reference proteome</keyword>
<evidence type="ECO:0000256" key="2">
    <source>
        <dbReference type="ARBA" id="ARBA00012727"/>
    </source>
</evidence>
<dbReference type="EMBL" id="JBFAKC010000004">
    <property type="protein sequence ID" value="MEV0707802.1"/>
    <property type="molecule type" value="Genomic_DNA"/>
</dbReference>
<evidence type="ECO:0000256" key="3">
    <source>
        <dbReference type="ARBA" id="ARBA00022598"/>
    </source>
</evidence>
<dbReference type="Gene3D" id="3.30.1490.70">
    <property type="match status" value="1"/>
</dbReference>
<dbReference type="InterPro" id="IPR012310">
    <property type="entry name" value="DNA_ligase_ATP-dep_cent"/>
</dbReference>
<name>A0ABV3FQW5_9NOCA</name>
<dbReference type="InterPro" id="IPR016059">
    <property type="entry name" value="DNA_ligase_ATP-dep_CS"/>
</dbReference>
<protein>
    <recommendedName>
        <fullName evidence="2">DNA ligase (ATP)</fullName>
        <ecNumber evidence="2">6.5.1.1</ecNumber>
    </recommendedName>
</protein>
<dbReference type="InterPro" id="IPR012340">
    <property type="entry name" value="NA-bd_OB-fold"/>
</dbReference>
<dbReference type="Pfam" id="PF04679">
    <property type="entry name" value="DNA_ligase_A_C"/>
    <property type="match status" value="1"/>
</dbReference>
<dbReference type="Gene3D" id="2.40.50.140">
    <property type="entry name" value="Nucleic acid-binding proteins"/>
    <property type="match status" value="1"/>
</dbReference>
<evidence type="ECO:0000256" key="4">
    <source>
        <dbReference type="ARBA" id="ARBA00034003"/>
    </source>
</evidence>
<dbReference type="PROSITE" id="PS50160">
    <property type="entry name" value="DNA_LIGASE_A3"/>
    <property type="match status" value="1"/>
</dbReference>
<comment type="similarity">
    <text evidence="1">Belongs to the ATP-dependent DNA ligase family.</text>
</comment>
<dbReference type="Gene3D" id="3.30.470.30">
    <property type="entry name" value="DNA ligase/mRNA capping enzyme"/>
    <property type="match status" value="1"/>
</dbReference>
<dbReference type="SUPFAM" id="SSF50249">
    <property type="entry name" value="Nucleic acid-binding proteins"/>
    <property type="match status" value="1"/>
</dbReference>
<gene>
    <name evidence="6" type="ORF">AB0I48_09585</name>
</gene>
<dbReference type="InterPro" id="IPR012309">
    <property type="entry name" value="DNA_ligase_ATP-dep_C"/>
</dbReference>
<dbReference type="Proteomes" id="UP001551695">
    <property type="component" value="Unassembled WGS sequence"/>
</dbReference>
<dbReference type="GO" id="GO:0016874">
    <property type="term" value="F:ligase activity"/>
    <property type="evidence" value="ECO:0007669"/>
    <property type="project" value="UniProtKB-KW"/>
</dbReference>
<reference evidence="6 7" key="1">
    <citation type="submission" date="2024-06" db="EMBL/GenBank/DDBJ databases">
        <title>The Natural Products Discovery Center: Release of the First 8490 Sequenced Strains for Exploring Actinobacteria Biosynthetic Diversity.</title>
        <authorList>
            <person name="Kalkreuter E."/>
            <person name="Kautsar S.A."/>
            <person name="Yang D."/>
            <person name="Bader C.D."/>
            <person name="Teijaro C.N."/>
            <person name="Fluegel L."/>
            <person name="Davis C.M."/>
            <person name="Simpson J.R."/>
            <person name="Lauterbach L."/>
            <person name="Steele A.D."/>
            <person name="Gui C."/>
            <person name="Meng S."/>
            <person name="Li G."/>
            <person name="Viehrig K."/>
            <person name="Ye F."/>
            <person name="Su P."/>
            <person name="Kiefer A.F."/>
            <person name="Nichols A."/>
            <person name="Cepeda A.J."/>
            <person name="Yan W."/>
            <person name="Fan B."/>
            <person name="Jiang Y."/>
            <person name="Adhikari A."/>
            <person name="Zheng C.-J."/>
            <person name="Schuster L."/>
            <person name="Cowan T.M."/>
            <person name="Smanski M.J."/>
            <person name="Chevrette M.G."/>
            <person name="De Carvalho L.P.S."/>
            <person name="Shen B."/>
        </authorList>
    </citation>
    <scope>NUCLEOTIDE SEQUENCE [LARGE SCALE GENOMIC DNA]</scope>
    <source>
        <strain evidence="6 7">NPDC050403</strain>
    </source>
</reference>
<organism evidence="6 7">
    <name type="scientific">Nocardia aurea</name>
    <dbReference type="NCBI Taxonomy" id="2144174"/>
    <lineage>
        <taxon>Bacteria</taxon>
        <taxon>Bacillati</taxon>
        <taxon>Actinomycetota</taxon>
        <taxon>Actinomycetes</taxon>
        <taxon>Mycobacteriales</taxon>
        <taxon>Nocardiaceae</taxon>
        <taxon>Nocardia</taxon>
    </lineage>
</organism>
<evidence type="ECO:0000313" key="6">
    <source>
        <dbReference type="EMBL" id="MEV0707802.1"/>
    </source>
</evidence>
<dbReference type="SUPFAM" id="SSF56091">
    <property type="entry name" value="DNA ligase/mRNA capping enzyme, catalytic domain"/>
    <property type="match status" value="1"/>
</dbReference>